<gene>
    <name evidence="1" type="primary">WBP1_2</name>
    <name evidence="1" type="ORF">LPJ66_007206</name>
</gene>
<organism evidence="1 2">
    <name type="scientific">Kickxella alabastrina</name>
    <dbReference type="NCBI Taxonomy" id="61397"/>
    <lineage>
        <taxon>Eukaryota</taxon>
        <taxon>Fungi</taxon>
        <taxon>Fungi incertae sedis</taxon>
        <taxon>Zoopagomycota</taxon>
        <taxon>Kickxellomycotina</taxon>
        <taxon>Kickxellomycetes</taxon>
        <taxon>Kickxellales</taxon>
        <taxon>Kickxellaceae</taxon>
        <taxon>Kickxella</taxon>
    </lineage>
</organism>
<proteinExistence type="predicted"/>
<sequence length="472" mass="51976">MRLLPSLGICLALGGAWLKAVEAKSATGDRVLVLVPTTESAKQYTYFLGTLETRGFDISVRAASNSSVALHLDGERLYDHAILLSPAAKKFGSDLTAHNFIRFVDDGGNLLVAASSELSDFHRKLGAQFGVEFEKRGSRAIDHVSHLSENGSDDHSVVAAHRFFGVPAVLPSTFGGNNPGTVLYKGIAHKYEAKNPLLVPVLVGSTTTYSGNAATGGDSDNKALSPMDTPLSGKALGLVSVFQTRSNARVAFSGSTELFSDSLMKKHGSSNTQFVTEVSKWVLQEKSVLRETGHRHHLLSTGEKPEYYRIGNEMVYEIDLSVYRDDAWHPYVANDVQFEAIMLDPYVRLTLNRTLPTDSKSPLATYRGDIKLPDRYGTFTFRVNYKRTGYSNVDVKDTVAIWPLRHDEYPRFLTAAYPYYTSSFVMIIGFLALSTAWLWNAEPKAKTNVKDEGKTKTKTKTKQSATSKPKPN</sequence>
<comment type="caution">
    <text evidence="1">The sequence shown here is derived from an EMBL/GenBank/DDBJ whole genome shotgun (WGS) entry which is preliminary data.</text>
</comment>
<accession>A0ACC1IAX9</accession>
<evidence type="ECO:0000313" key="2">
    <source>
        <dbReference type="Proteomes" id="UP001150581"/>
    </source>
</evidence>
<name>A0ACC1IAX9_9FUNG</name>
<reference evidence="1" key="1">
    <citation type="submission" date="2022-07" db="EMBL/GenBank/DDBJ databases">
        <title>Phylogenomic reconstructions and comparative analyses of Kickxellomycotina fungi.</title>
        <authorList>
            <person name="Reynolds N.K."/>
            <person name="Stajich J.E."/>
            <person name="Barry K."/>
            <person name="Grigoriev I.V."/>
            <person name="Crous P."/>
            <person name="Smith M.E."/>
        </authorList>
    </citation>
    <scope>NUCLEOTIDE SEQUENCE</scope>
    <source>
        <strain evidence="1">Benny 63K</strain>
    </source>
</reference>
<protein>
    <submittedName>
        <fullName evidence="1">Oligosaccharyl transferase glycoprotein complex, beta subunit</fullName>
    </submittedName>
</protein>
<dbReference type="EMBL" id="JANBPG010001251">
    <property type="protein sequence ID" value="KAJ1890921.1"/>
    <property type="molecule type" value="Genomic_DNA"/>
</dbReference>
<keyword evidence="1" id="KW-0808">Transferase</keyword>
<evidence type="ECO:0000313" key="1">
    <source>
        <dbReference type="EMBL" id="KAJ1890921.1"/>
    </source>
</evidence>
<keyword evidence="2" id="KW-1185">Reference proteome</keyword>
<dbReference type="Proteomes" id="UP001150581">
    <property type="component" value="Unassembled WGS sequence"/>
</dbReference>